<dbReference type="PANTHER" id="PTHR11124">
    <property type="entry name" value="VACUOLAR SORTING PROTEIN VPS29"/>
    <property type="match status" value="1"/>
</dbReference>
<accession>A0A0A5GH05</accession>
<comment type="similarity">
    <text evidence="1 2">Belongs to the metallophosphoesterase superfamily. YfcE family.</text>
</comment>
<dbReference type="RefSeq" id="WP_026800832.1">
    <property type="nucleotide sequence ID" value="NZ_AULI01000010.1"/>
</dbReference>
<dbReference type="OrthoDB" id="9800565at2"/>
<proteinExistence type="inferred from homology"/>
<evidence type="ECO:0000256" key="1">
    <source>
        <dbReference type="ARBA" id="ARBA00008950"/>
    </source>
</evidence>
<dbReference type="Gene3D" id="3.60.21.10">
    <property type="match status" value="1"/>
</dbReference>
<keyword evidence="5" id="KW-1185">Reference proteome</keyword>
<evidence type="ECO:0000256" key="2">
    <source>
        <dbReference type="RuleBase" id="RU362039"/>
    </source>
</evidence>
<dbReference type="Proteomes" id="UP000030528">
    <property type="component" value="Unassembled WGS sequence"/>
</dbReference>
<dbReference type="STRING" id="1385510.GCA_000425205_02499"/>
<dbReference type="AlphaFoldDB" id="A0A0A5GH05"/>
<dbReference type="NCBIfam" id="TIGR00040">
    <property type="entry name" value="yfcE"/>
    <property type="match status" value="1"/>
</dbReference>
<organism evidence="4 5">
    <name type="scientific">Pontibacillus halophilus JSM 076056 = DSM 19796</name>
    <dbReference type="NCBI Taxonomy" id="1385510"/>
    <lineage>
        <taxon>Bacteria</taxon>
        <taxon>Bacillati</taxon>
        <taxon>Bacillota</taxon>
        <taxon>Bacilli</taxon>
        <taxon>Bacillales</taxon>
        <taxon>Bacillaceae</taxon>
        <taxon>Pontibacillus</taxon>
    </lineage>
</organism>
<dbReference type="SUPFAM" id="SSF56300">
    <property type="entry name" value="Metallo-dependent phosphatases"/>
    <property type="match status" value="1"/>
</dbReference>
<dbReference type="Pfam" id="PF12850">
    <property type="entry name" value="Metallophos_2"/>
    <property type="match status" value="1"/>
</dbReference>
<comment type="cofactor">
    <cofactor evidence="2">
        <name>a divalent metal cation</name>
        <dbReference type="ChEBI" id="CHEBI:60240"/>
    </cofactor>
</comment>
<dbReference type="GO" id="GO:0016787">
    <property type="term" value="F:hydrolase activity"/>
    <property type="evidence" value="ECO:0007669"/>
    <property type="project" value="UniProtKB-UniRule"/>
</dbReference>
<comment type="caution">
    <text evidence="4">The sequence shown here is derived from an EMBL/GenBank/DDBJ whole genome shotgun (WGS) entry which is preliminary data.</text>
</comment>
<dbReference type="eggNOG" id="COG0622">
    <property type="taxonomic scope" value="Bacteria"/>
</dbReference>
<evidence type="ECO:0000313" key="4">
    <source>
        <dbReference type="EMBL" id="KGX91314.1"/>
    </source>
</evidence>
<name>A0A0A5GH05_9BACI</name>
<dbReference type="InterPro" id="IPR029052">
    <property type="entry name" value="Metallo-depent_PP-like"/>
</dbReference>
<keyword evidence="2" id="KW-0479">Metal-binding</keyword>
<dbReference type="GO" id="GO:0046872">
    <property type="term" value="F:metal ion binding"/>
    <property type="evidence" value="ECO:0007669"/>
    <property type="project" value="UniProtKB-KW"/>
</dbReference>
<sequence>MKVIIIADTHLPSKTRGFPQILKQEMKDADYILHAGDWQTSDVYKEIISYAPTEGVYGNVDNESILELLPARHIVTIQGMKIGLVHGHGERGTTERRAIQAFQEEGIDMIIFGHSHIPMSRYHNGILLFNPGSPTYKRKLPYHSFGKMTVNEEGFMVEHVYFR</sequence>
<reference evidence="4 5" key="1">
    <citation type="submission" date="2013-08" db="EMBL/GenBank/DDBJ databases">
        <authorList>
            <person name="Huang J."/>
            <person name="Wang G."/>
        </authorList>
    </citation>
    <scope>NUCLEOTIDE SEQUENCE [LARGE SCALE GENOMIC DNA]</scope>
    <source>
        <strain evidence="4 5">JSM 076056</strain>
    </source>
</reference>
<dbReference type="InterPro" id="IPR024654">
    <property type="entry name" value="Calcineurin-like_PHP_lpxH"/>
</dbReference>
<dbReference type="EC" id="3.1.4.-" evidence="2"/>
<gene>
    <name evidence="4" type="ORF">N781_04405</name>
</gene>
<evidence type="ECO:0000259" key="3">
    <source>
        <dbReference type="Pfam" id="PF12850"/>
    </source>
</evidence>
<protein>
    <recommendedName>
        <fullName evidence="2">Phosphoesterase</fullName>
        <ecNumber evidence="2">3.1.4.-</ecNumber>
    </recommendedName>
</protein>
<evidence type="ECO:0000313" key="5">
    <source>
        <dbReference type="Proteomes" id="UP000030528"/>
    </source>
</evidence>
<dbReference type="EMBL" id="AVPE01000010">
    <property type="protein sequence ID" value="KGX91314.1"/>
    <property type="molecule type" value="Genomic_DNA"/>
</dbReference>
<feature type="domain" description="Calcineurin-like phosphoesterase" evidence="3">
    <location>
        <begin position="1"/>
        <end position="151"/>
    </location>
</feature>
<dbReference type="InterPro" id="IPR000979">
    <property type="entry name" value="Phosphodiesterase_MJ0936/Vps29"/>
</dbReference>